<gene>
    <name evidence="8" type="ORF">JI739_22240</name>
</gene>
<evidence type="ECO:0000256" key="5">
    <source>
        <dbReference type="ARBA" id="ARBA00022747"/>
    </source>
</evidence>
<dbReference type="PRINTS" id="PR00507">
    <property type="entry name" value="N12N6MTFRASE"/>
</dbReference>
<dbReference type="GO" id="GO:0003677">
    <property type="term" value="F:DNA binding"/>
    <property type="evidence" value="ECO:0007669"/>
    <property type="project" value="InterPro"/>
</dbReference>
<evidence type="ECO:0000256" key="2">
    <source>
        <dbReference type="ARBA" id="ARBA00011900"/>
    </source>
</evidence>
<dbReference type="InterPro" id="IPR050953">
    <property type="entry name" value="N4_N6_ade-DNA_methylase"/>
</dbReference>
<dbReference type="GO" id="GO:0032259">
    <property type="term" value="P:methylation"/>
    <property type="evidence" value="ECO:0007669"/>
    <property type="project" value="UniProtKB-KW"/>
</dbReference>
<dbReference type="RefSeq" id="WP_201686213.1">
    <property type="nucleotide sequence ID" value="NZ_JAEQNA010000011.1"/>
</dbReference>
<keyword evidence="9" id="KW-1185">Reference proteome</keyword>
<dbReference type="AlphaFoldDB" id="A0A936ZZ13"/>
<sequence>MPAALDSALRRLGVPDEGFVDFGKSPTARHLRYMDLLPSAGRRVPATDVALPEGVIEVSGKAALYVIRQELLAGPLERQGLAQLMRTVACRADAAYLAVVNPASCCVYRVGFYADGALPAVDSIVEGDNAIGLRDLLNSPDESTRQGDANRTWLDDLLFKLLTNSAQALRHACTPEQLSNDEVLSLVGRALFTRFLVDRDILRAADLPSIFPGARQPEQLFESPWALMRTFAWLDEVFNGNLLELHTQNYAELMAALGPAADAVCRVLSNIMVRSDDGQLSLDWEGLRFQHIPVDVLSQVYEHFAHRYMPATAKKTSIHYTPRAIAEMLVDGVFSATPQEKRHSATVLDPAVGAGVFLVLAYRRLVAEHWLYTGKRPRRAAIRRILLTQLCGLDINPISIKVAALSLYLAALELDPEPQPLSDLRFERLFDATLRCVDREHLGGASDGELGSLSEALRSLGPFDIVLANPPWTRLAGRLKKLLDKTAYGTDEKVPRGATSLVPNQWPDLAFLWRANQWCRPNGVIGLLVHARLLFSEETAQVRARWFSITRATGILNGMHVRQDPRIWPSNSQPFCALVSINTPSQAGDSFHFLTPRNEPALGRRREFRLDPKAAIAVPMERATHDPHAFKALSRGSALDLELIGRVRRKPRVPIADYMLELDLHIWQGFISGENELQDASELRGMRLLEASAKPQFVVHPDHLPLIEEKYPGLEFQWPRDPAIYRGPMLLFREAPKQAAAHRGALYCGGDLAFSRSFHGVTIPSSRIAEADYLFVLSYADLLAYWTLMTSSKFGVERDIYNQADFLNFPVLPLASLSSSQKARVEDLAESFKKGEPRWAQLNDLVADIYGLSRYDRDLIADALELENPYYSSKVRALEPVRANDAAVQTFAHKLAAIVSEVEDASISGAPYSVNANGDGAWQFVRLTAGEQRPLNGDHVRALLQRVSDALMSSEIRLQLGAGDWLIGRLRQRRYWSGSQARLLALDLIEHGLFAPSDR</sequence>
<evidence type="ECO:0000256" key="3">
    <source>
        <dbReference type="ARBA" id="ARBA00022603"/>
    </source>
</evidence>
<dbReference type="PANTHER" id="PTHR33841:SF1">
    <property type="entry name" value="DNA METHYLTRANSFERASE A"/>
    <property type="match status" value="1"/>
</dbReference>
<dbReference type="Gene3D" id="3.40.50.150">
    <property type="entry name" value="Vaccinia Virus protein VP39"/>
    <property type="match status" value="1"/>
</dbReference>
<dbReference type="GO" id="GO:0008170">
    <property type="term" value="F:N-methyltransferase activity"/>
    <property type="evidence" value="ECO:0007669"/>
    <property type="project" value="InterPro"/>
</dbReference>
<comment type="caution">
    <text evidence="8">The sequence shown here is derived from an EMBL/GenBank/DDBJ whole genome shotgun (WGS) entry which is preliminary data.</text>
</comment>
<dbReference type="SUPFAM" id="SSF53335">
    <property type="entry name" value="S-adenosyl-L-methionine-dependent methyltransferases"/>
    <property type="match status" value="1"/>
</dbReference>
<dbReference type="PANTHER" id="PTHR33841">
    <property type="entry name" value="DNA METHYLTRANSFERASE YEEA-RELATED"/>
    <property type="match status" value="1"/>
</dbReference>
<comment type="catalytic activity">
    <reaction evidence="6">
        <text>a 2'-deoxyadenosine in DNA + S-adenosyl-L-methionine = an N(6)-methyl-2'-deoxyadenosine in DNA + S-adenosyl-L-homocysteine + H(+)</text>
        <dbReference type="Rhea" id="RHEA:15197"/>
        <dbReference type="Rhea" id="RHEA-COMP:12418"/>
        <dbReference type="Rhea" id="RHEA-COMP:12419"/>
        <dbReference type="ChEBI" id="CHEBI:15378"/>
        <dbReference type="ChEBI" id="CHEBI:57856"/>
        <dbReference type="ChEBI" id="CHEBI:59789"/>
        <dbReference type="ChEBI" id="CHEBI:90615"/>
        <dbReference type="ChEBI" id="CHEBI:90616"/>
        <dbReference type="EC" id="2.1.1.72"/>
    </reaction>
</comment>
<protein>
    <recommendedName>
        <fullName evidence="2">site-specific DNA-methyltransferase (adenine-specific)</fullName>
        <ecNumber evidence="2">2.1.1.72</ecNumber>
    </recommendedName>
</protein>
<keyword evidence="3 8" id="KW-0489">Methyltransferase</keyword>
<keyword evidence="5" id="KW-0680">Restriction system</keyword>
<dbReference type="Pfam" id="PF02384">
    <property type="entry name" value="N6_Mtase"/>
    <property type="match status" value="1"/>
</dbReference>
<dbReference type="GO" id="GO:0009007">
    <property type="term" value="F:site-specific DNA-methyltransferase (adenine-specific) activity"/>
    <property type="evidence" value="ECO:0007669"/>
    <property type="project" value="UniProtKB-EC"/>
</dbReference>
<evidence type="ECO:0000259" key="7">
    <source>
        <dbReference type="Pfam" id="PF02384"/>
    </source>
</evidence>
<dbReference type="InterPro" id="IPR002052">
    <property type="entry name" value="DNA_methylase_N6_adenine_CS"/>
</dbReference>
<dbReference type="Proteomes" id="UP000613011">
    <property type="component" value="Unassembled WGS sequence"/>
</dbReference>
<evidence type="ECO:0000313" key="8">
    <source>
        <dbReference type="EMBL" id="MBL0423074.1"/>
    </source>
</evidence>
<reference evidence="8" key="1">
    <citation type="submission" date="2021-01" db="EMBL/GenBank/DDBJ databases">
        <title>Ramlibacter sp. strain AW1 16S ribosomal RNA gene Genome sequencing and assembly.</title>
        <authorList>
            <person name="Kang M."/>
        </authorList>
    </citation>
    <scope>NUCLEOTIDE SEQUENCE</scope>
    <source>
        <strain evidence="8">AW1</strain>
    </source>
</reference>
<evidence type="ECO:0000313" key="9">
    <source>
        <dbReference type="Proteomes" id="UP000613011"/>
    </source>
</evidence>
<dbReference type="EMBL" id="JAEQNA010000011">
    <property type="protein sequence ID" value="MBL0423074.1"/>
    <property type="molecule type" value="Genomic_DNA"/>
</dbReference>
<name>A0A936ZZ13_9BURK</name>
<evidence type="ECO:0000256" key="1">
    <source>
        <dbReference type="ARBA" id="ARBA00006594"/>
    </source>
</evidence>
<dbReference type="EC" id="2.1.1.72" evidence="2"/>
<feature type="domain" description="DNA methylase adenine-specific" evidence="7">
    <location>
        <begin position="295"/>
        <end position="539"/>
    </location>
</feature>
<organism evidence="8 9">
    <name type="scientific">Ramlibacter aurantiacus</name>
    <dbReference type="NCBI Taxonomy" id="2801330"/>
    <lineage>
        <taxon>Bacteria</taxon>
        <taxon>Pseudomonadati</taxon>
        <taxon>Pseudomonadota</taxon>
        <taxon>Betaproteobacteria</taxon>
        <taxon>Burkholderiales</taxon>
        <taxon>Comamonadaceae</taxon>
        <taxon>Ramlibacter</taxon>
    </lineage>
</organism>
<dbReference type="GO" id="GO:0009307">
    <property type="term" value="P:DNA restriction-modification system"/>
    <property type="evidence" value="ECO:0007669"/>
    <property type="project" value="UniProtKB-KW"/>
</dbReference>
<dbReference type="InterPro" id="IPR029063">
    <property type="entry name" value="SAM-dependent_MTases_sf"/>
</dbReference>
<evidence type="ECO:0000256" key="6">
    <source>
        <dbReference type="ARBA" id="ARBA00047942"/>
    </source>
</evidence>
<dbReference type="InterPro" id="IPR003356">
    <property type="entry name" value="DNA_methylase_A-5"/>
</dbReference>
<dbReference type="PROSITE" id="PS00092">
    <property type="entry name" value="N6_MTASE"/>
    <property type="match status" value="1"/>
</dbReference>
<accession>A0A936ZZ13</accession>
<evidence type="ECO:0000256" key="4">
    <source>
        <dbReference type="ARBA" id="ARBA00022679"/>
    </source>
</evidence>
<keyword evidence="4" id="KW-0808">Transferase</keyword>
<comment type="similarity">
    <text evidence="1">Belongs to the N(4)/N(6)-methyltransferase family.</text>
</comment>
<proteinExistence type="inferred from homology"/>